<evidence type="ECO:0000313" key="4">
    <source>
        <dbReference type="Proteomes" id="UP000638560"/>
    </source>
</evidence>
<dbReference type="SUPFAM" id="SSF50952">
    <property type="entry name" value="Soluble quinoprotein glucose dehydrogenase"/>
    <property type="match status" value="1"/>
</dbReference>
<keyword evidence="4" id="KW-1185">Reference proteome</keyword>
<dbReference type="PANTHER" id="PTHR19328:SF13">
    <property type="entry name" value="HIPL1 PROTEIN"/>
    <property type="match status" value="1"/>
</dbReference>
<dbReference type="EMBL" id="JADPUN010000102">
    <property type="protein sequence ID" value="MBF9129064.1"/>
    <property type="molecule type" value="Genomic_DNA"/>
</dbReference>
<keyword evidence="1" id="KW-0472">Membrane</keyword>
<dbReference type="Proteomes" id="UP000638560">
    <property type="component" value="Unassembled WGS sequence"/>
</dbReference>
<dbReference type="PANTHER" id="PTHR19328">
    <property type="entry name" value="HEDGEHOG-INTERACTING PROTEIN"/>
    <property type="match status" value="1"/>
</dbReference>
<evidence type="ECO:0000313" key="3">
    <source>
        <dbReference type="EMBL" id="MBF9129064.1"/>
    </source>
</evidence>
<proteinExistence type="predicted"/>
<feature type="domain" description="Glucose/Sorbosone dehydrogenase" evidence="2">
    <location>
        <begin position="63"/>
        <end position="347"/>
    </location>
</feature>
<evidence type="ECO:0000256" key="1">
    <source>
        <dbReference type="SAM" id="Phobius"/>
    </source>
</evidence>
<dbReference type="InterPro" id="IPR011042">
    <property type="entry name" value="6-blade_b-propeller_TolB-like"/>
</dbReference>
<organism evidence="3 4">
    <name type="scientific">Plantactinospora alkalitolerans</name>
    <dbReference type="NCBI Taxonomy" id="2789879"/>
    <lineage>
        <taxon>Bacteria</taxon>
        <taxon>Bacillati</taxon>
        <taxon>Actinomycetota</taxon>
        <taxon>Actinomycetes</taxon>
        <taxon>Micromonosporales</taxon>
        <taxon>Micromonosporaceae</taxon>
        <taxon>Plantactinospora</taxon>
    </lineage>
</organism>
<keyword evidence="1" id="KW-0812">Transmembrane</keyword>
<dbReference type="Pfam" id="PF07995">
    <property type="entry name" value="GSDH"/>
    <property type="match status" value="1"/>
</dbReference>
<keyword evidence="1" id="KW-1133">Transmembrane helix</keyword>
<accession>A0ABS0GS84</accession>
<protein>
    <submittedName>
        <fullName evidence="3">PQQ-dependent sugar dehydrogenase</fullName>
    </submittedName>
</protein>
<sequence>MAEPAVRTTGRTGRLVILVAVVAALVAAGVGVGLWRGWFADPSVSDAPRARAGTVETVVGDLAAPWGLAFLPDGSALVTERDTRRILRVSGTTAREVARIDEAAPAGEGGLLGIAVSPDYAQDRWVYVYYTAAEDNRIARLRLGERPEPLLTGIPRGSRTHNGGRLAFGPDGMLYAGTGDAGQRDASQDRDSLAGKILRMTRDGRPAPGNPFGSLVYSYGHRNVQGLGWDAAGTMYASEFGQNHYDELNRISAGGNYGWPEVEGDSDDSRYVAPIATWGTDEASPSGIAVVGDRVWLACLRGQRLYRIGAGGQDPEALLTDEYGRLRHVAAAPDGSLWVLTSNRDGRGSPNDGDDRILRLVP</sequence>
<comment type="caution">
    <text evidence="3">The sequence shown here is derived from an EMBL/GenBank/DDBJ whole genome shotgun (WGS) entry which is preliminary data.</text>
</comment>
<gene>
    <name evidence="3" type="ORF">I0C86_08720</name>
</gene>
<name>A0ABS0GS84_9ACTN</name>
<dbReference type="InterPro" id="IPR011041">
    <property type="entry name" value="Quinoprot_gluc/sorb_DH_b-prop"/>
</dbReference>
<feature type="transmembrane region" description="Helical" evidence="1">
    <location>
        <begin position="15"/>
        <end position="38"/>
    </location>
</feature>
<reference evidence="3 4" key="1">
    <citation type="submission" date="2020-11" db="EMBL/GenBank/DDBJ databases">
        <title>A novel isolate from a Black sea contaminated sediment with potential to produce alkanes: Plantactinospora alkalitolerans sp. nov.</title>
        <authorList>
            <person name="Carro L."/>
            <person name="Veyisoglu A."/>
            <person name="Guven K."/>
            <person name="Schumann P."/>
            <person name="Klenk H.-P."/>
            <person name="Sahin N."/>
        </authorList>
    </citation>
    <scope>NUCLEOTIDE SEQUENCE [LARGE SCALE GENOMIC DNA]</scope>
    <source>
        <strain evidence="3 4">S1510</strain>
    </source>
</reference>
<dbReference type="InterPro" id="IPR012938">
    <property type="entry name" value="Glc/Sorbosone_DH"/>
</dbReference>
<evidence type="ECO:0000259" key="2">
    <source>
        <dbReference type="Pfam" id="PF07995"/>
    </source>
</evidence>
<dbReference type="Gene3D" id="2.120.10.30">
    <property type="entry name" value="TolB, C-terminal domain"/>
    <property type="match status" value="1"/>
</dbReference>